<dbReference type="InterPro" id="IPR040187">
    <property type="entry name" value="OCAD1/2"/>
</dbReference>
<dbReference type="InterPro" id="IPR009764">
    <property type="entry name" value="OCIA_dom"/>
</dbReference>
<keyword evidence="2" id="KW-1133">Transmembrane helix</keyword>
<evidence type="ECO:0000256" key="1">
    <source>
        <dbReference type="SAM" id="MobiDB-lite"/>
    </source>
</evidence>
<evidence type="ECO:0000313" key="4">
    <source>
        <dbReference type="EMBL" id="GFS44765.1"/>
    </source>
</evidence>
<dbReference type="Pfam" id="PF07051">
    <property type="entry name" value="OCIA"/>
    <property type="match status" value="1"/>
</dbReference>
<dbReference type="PANTHER" id="PTHR13336:SF3">
    <property type="entry name" value="OCIA DOMAIN-CONTAINING PROTEIN 1"/>
    <property type="match status" value="1"/>
</dbReference>
<dbReference type="GO" id="GO:0005768">
    <property type="term" value="C:endosome"/>
    <property type="evidence" value="ECO:0007669"/>
    <property type="project" value="TreeGrafter"/>
</dbReference>
<keyword evidence="2" id="KW-0472">Membrane</keyword>
<dbReference type="EMBL" id="BMAW01044454">
    <property type="protein sequence ID" value="GFS44765.1"/>
    <property type="molecule type" value="Genomic_DNA"/>
</dbReference>
<reference evidence="4" key="1">
    <citation type="submission" date="2020-08" db="EMBL/GenBank/DDBJ databases">
        <title>Multicomponent nature underlies the extraordinary mechanical properties of spider dragline silk.</title>
        <authorList>
            <person name="Kono N."/>
            <person name="Nakamura H."/>
            <person name="Mori M."/>
            <person name="Yoshida Y."/>
            <person name="Ohtoshi R."/>
            <person name="Malay A.D."/>
            <person name="Moran D.A.P."/>
            <person name="Tomita M."/>
            <person name="Numata K."/>
            <person name="Arakawa K."/>
        </authorList>
    </citation>
    <scope>NUCLEOTIDE SEQUENCE</scope>
</reference>
<evidence type="ECO:0000256" key="2">
    <source>
        <dbReference type="SAM" id="Phobius"/>
    </source>
</evidence>
<sequence length="271" mass="31405">METDSPVVYHGTSESRFPPEQIKRSQIQLSQEEIRLLRECNKESFYYRCLPFAVAGMAATFLAVKQGYLKAHPKWGPAGKMTGAAMIGWFFGKFSYRSICEEKFLKLENSAVGDAVRKRRGYISETFESERSQKFPDEDLSLRDNYTSFGKDDDFHSSSGSLNLDVDKNITYSGLDDRERPSTDRESLNFDSKDEPIRKFTTYEELRRRNREEHERQHNRPQQKSEPSQTTGVLPKQWSQPNEPPKRFTSSQYEGGSKNAYGDTWDNPKFQ</sequence>
<feature type="compositionally biased region" description="Polar residues" evidence="1">
    <location>
        <begin position="222"/>
        <end position="241"/>
    </location>
</feature>
<feature type="compositionally biased region" description="Basic and acidic residues" evidence="1">
    <location>
        <begin position="175"/>
        <end position="218"/>
    </location>
</feature>
<dbReference type="PANTHER" id="PTHR13336">
    <property type="entry name" value="OVARIAN CARCINOMA IMMUNOREACTIVE ANTIGEN"/>
    <property type="match status" value="1"/>
</dbReference>
<organism evidence="4 5">
    <name type="scientific">Nephila pilipes</name>
    <name type="common">Giant wood spider</name>
    <name type="synonym">Nephila maculata</name>
    <dbReference type="NCBI Taxonomy" id="299642"/>
    <lineage>
        <taxon>Eukaryota</taxon>
        <taxon>Metazoa</taxon>
        <taxon>Ecdysozoa</taxon>
        <taxon>Arthropoda</taxon>
        <taxon>Chelicerata</taxon>
        <taxon>Arachnida</taxon>
        <taxon>Araneae</taxon>
        <taxon>Araneomorphae</taxon>
        <taxon>Entelegynae</taxon>
        <taxon>Araneoidea</taxon>
        <taxon>Nephilidae</taxon>
        <taxon>Nephila</taxon>
    </lineage>
</organism>
<keyword evidence="2" id="KW-0812">Transmembrane</keyword>
<feature type="domain" description="OCIA" evidence="3">
    <location>
        <begin position="27"/>
        <end position="110"/>
    </location>
</feature>
<dbReference type="Proteomes" id="UP000887013">
    <property type="component" value="Unassembled WGS sequence"/>
</dbReference>
<name>A0A8X6IH93_NEPPI</name>
<dbReference type="AlphaFoldDB" id="A0A8X6IH93"/>
<accession>A0A8X6IH93</accession>
<comment type="caution">
    <text evidence="4">The sequence shown here is derived from an EMBL/GenBank/DDBJ whole genome shotgun (WGS) entry which is preliminary data.</text>
</comment>
<dbReference type="OrthoDB" id="6513616at2759"/>
<feature type="transmembrane region" description="Helical" evidence="2">
    <location>
        <begin position="45"/>
        <end position="64"/>
    </location>
</feature>
<keyword evidence="5" id="KW-1185">Reference proteome</keyword>
<gene>
    <name evidence="4" type="primary">asrij</name>
    <name evidence="4" type="ORF">NPIL_566281</name>
</gene>
<feature type="region of interest" description="Disordered" evidence="1">
    <location>
        <begin position="172"/>
        <end position="271"/>
    </location>
</feature>
<evidence type="ECO:0000259" key="3">
    <source>
        <dbReference type="Pfam" id="PF07051"/>
    </source>
</evidence>
<proteinExistence type="predicted"/>
<evidence type="ECO:0000313" key="5">
    <source>
        <dbReference type="Proteomes" id="UP000887013"/>
    </source>
</evidence>
<protein>
    <submittedName>
        <fullName evidence="4">OCIA domain-containing protein 1</fullName>
    </submittedName>
</protein>